<dbReference type="KEGG" id="ffu:CLAFUR5_09427"/>
<dbReference type="OrthoDB" id="3626626at2759"/>
<keyword evidence="2" id="KW-1185">Reference proteome</keyword>
<sequence>MSNNSTTRNLDLDSRIQALPQELQDMILDYAVREPTTTCINLTTAYRPPVAIQINRKMRDKFVSVYYRATTFRVRSQTSGNINMLPGFLASLPAAHLHIMPSIEIDTSDEYGSFIPDALDGRKIKWAGQNQAEAASAEHVSQIPSKDKEDYALRENTARHYGAT</sequence>
<dbReference type="GeneID" id="71989305"/>
<dbReference type="RefSeq" id="XP_047766419.1">
    <property type="nucleotide sequence ID" value="XM_047908575.1"/>
</dbReference>
<reference evidence="1" key="1">
    <citation type="submission" date="2021-12" db="EMBL/GenBank/DDBJ databases">
        <authorList>
            <person name="Zaccaron A."/>
            <person name="Stergiopoulos I."/>
        </authorList>
    </citation>
    <scope>NUCLEOTIDE SEQUENCE</scope>
    <source>
        <strain evidence="1">Race5_Kim</strain>
    </source>
</reference>
<name>A0A9Q8PGI0_PASFU</name>
<reference evidence="1" key="2">
    <citation type="journal article" date="2022" name="Microb. Genom.">
        <title>A chromosome-scale genome assembly of the tomato pathogen Cladosporium fulvum reveals a compartmentalized genome architecture and the presence of a dispensable chromosome.</title>
        <authorList>
            <person name="Zaccaron A.Z."/>
            <person name="Chen L.H."/>
            <person name="Samaras A."/>
            <person name="Stergiopoulos I."/>
        </authorList>
    </citation>
    <scope>NUCLEOTIDE SEQUENCE</scope>
    <source>
        <strain evidence="1">Race5_Kim</strain>
    </source>
</reference>
<organism evidence="1 2">
    <name type="scientific">Passalora fulva</name>
    <name type="common">Tomato leaf mold</name>
    <name type="synonym">Cladosporium fulvum</name>
    <dbReference type="NCBI Taxonomy" id="5499"/>
    <lineage>
        <taxon>Eukaryota</taxon>
        <taxon>Fungi</taxon>
        <taxon>Dikarya</taxon>
        <taxon>Ascomycota</taxon>
        <taxon>Pezizomycotina</taxon>
        <taxon>Dothideomycetes</taxon>
        <taxon>Dothideomycetidae</taxon>
        <taxon>Mycosphaerellales</taxon>
        <taxon>Mycosphaerellaceae</taxon>
        <taxon>Fulvia</taxon>
    </lineage>
</organism>
<accession>A0A9Q8PGI0</accession>
<dbReference type="Proteomes" id="UP000756132">
    <property type="component" value="Chromosome 9"/>
</dbReference>
<dbReference type="AlphaFoldDB" id="A0A9Q8PGI0"/>
<proteinExistence type="predicted"/>
<gene>
    <name evidence="1" type="ORF">CLAFUR5_09427</name>
</gene>
<evidence type="ECO:0000313" key="1">
    <source>
        <dbReference type="EMBL" id="UJO22053.1"/>
    </source>
</evidence>
<protein>
    <submittedName>
        <fullName evidence="1">Uncharacterized protein</fullName>
    </submittedName>
</protein>
<evidence type="ECO:0000313" key="2">
    <source>
        <dbReference type="Proteomes" id="UP000756132"/>
    </source>
</evidence>
<dbReference type="EMBL" id="CP090171">
    <property type="protein sequence ID" value="UJO22053.1"/>
    <property type="molecule type" value="Genomic_DNA"/>
</dbReference>